<dbReference type="SUPFAM" id="SSF46785">
    <property type="entry name" value="Winged helix' DNA-binding domain"/>
    <property type="match status" value="1"/>
</dbReference>
<gene>
    <name evidence="2" type="ORF">DJ69_02215</name>
</gene>
<dbReference type="RefSeq" id="WP_099254122.1">
    <property type="nucleotide sequence ID" value="NZ_NHOA01000015.1"/>
</dbReference>
<dbReference type="Proteomes" id="UP000222824">
    <property type="component" value="Unassembled WGS sequence"/>
</dbReference>
<keyword evidence="3" id="KW-1185">Reference proteome</keyword>
<proteinExistence type="predicted"/>
<dbReference type="InterPro" id="IPR036388">
    <property type="entry name" value="WH-like_DNA-bd_sf"/>
</dbReference>
<comment type="caution">
    <text evidence="2">The sequence shown here is derived from an EMBL/GenBank/DDBJ whole genome shotgun (WGS) entry which is preliminary data.</text>
</comment>
<accession>A0A2G1WMJ0</accession>
<evidence type="ECO:0000313" key="3">
    <source>
        <dbReference type="Proteomes" id="UP000222824"/>
    </source>
</evidence>
<dbReference type="EMBL" id="NHOA01000015">
    <property type="protein sequence ID" value="PHQ40187.1"/>
    <property type="molecule type" value="Genomic_DNA"/>
</dbReference>
<dbReference type="InterPro" id="IPR036390">
    <property type="entry name" value="WH_DNA-bd_sf"/>
</dbReference>
<name>A0A2G1WMJ0_9EURY</name>
<dbReference type="GO" id="GO:0003677">
    <property type="term" value="F:DNA binding"/>
    <property type="evidence" value="ECO:0007669"/>
    <property type="project" value="InterPro"/>
</dbReference>
<dbReference type="OrthoDB" id="376738at2157"/>
<dbReference type="GO" id="GO:0005829">
    <property type="term" value="C:cytosol"/>
    <property type="evidence" value="ECO:0007669"/>
    <property type="project" value="TreeGrafter"/>
</dbReference>
<dbReference type="Pfam" id="PF03444">
    <property type="entry name" value="WHD_HrcA"/>
    <property type="match status" value="1"/>
</dbReference>
<protein>
    <recommendedName>
        <fullName evidence="1">Winged helix-turn-helix transcription repressor HrcA DNA-binding domain-containing protein</fullName>
    </recommendedName>
</protein>
<dbReference type="PANTHER" id="PTHR33221">
    <property type="entry name" value="WINGED HELIX-TURN-HELIX TRANSCRIPTIONAL REGULATOR, RRF2 FAMILY"/>
    <property type="match status" value="1"/>
</dbReference>
<dbReference type="GO" id="GO:0003700">
    <property type="term" value="F:DNA-binding transcription factor activity"/>
    <property type="evidence" value="ECO:0007669"/>
    <property type="project" value="TreeGrafter"/>
</dbReference>
<feature type="domain" description="Winged helix-turn-helix transcription repressor HrcA DNA-binding" evidence="1">
    <location>
        <begin position="5"/>
        <end position="82"/>
    </location>
</feature>
<evidence type="ECO:0000259" key="1">
    <source>
        <dbReference type="Pfam" id="PF03444"/>
    </source>
</evidence>
<dbReference type="PANTHER" id="PTHR33221:SF15">
    <property type="entry name" value="HTH-TYPE TRANSCRIPTIONAL REGULATOR YWGB-RELATED"/>
    <property type="match status" value="1"/>
</dbReference>
<evidence type="ECO:0000313" key="2">
    <source>
        <dbReference type="EMBL" id="PHQ40187.1"/>
    </source>
</evidence>
<dbReference type="Gene3D" id="1.10.10.10">
    <property type="entry name" value="Winged helix-like DNA-binding domain superfamily/Winged helix DNA-binding domain"/>
    <property type="match status" value="1"/>
</dbReference>
<dbReference type="InterPro" id="IPR005104">
    <property type="entry name" value="WHTH_HrcA_DNA-bd"/>
</dbReference>
<reference evidence="2 3" key="1">
    <citation type="journal article" date="2014" name="Front. Microbiol.">
        <title>Population and genomic analysis of the genus Halorubrum.</title>
        <authorList>
            <person name="Fullmer M.S."/>
            <person name="Soucy S.M."/>
            <person name="Swithers K.S."/>
            <person name="Makkay A.M."/>
            <person name="Wheeler R."/>
            <person name="Ventosa A."/>
            <person name="Gogarten J.P."/>
            <person name="Papke R.T."/>
        </authorList>
    </citation>
    <scope>NUCLEOTIDE SEQUENCE [LARGE SCALE GENOMIC DNA]</scope>
    <source>
        <strain evidence="2 3">C49</strain>
    </source>
</reference>
<sequence length="176" mass="18946">MQTIQLTTSQTSILAALICLYEEEQNPITAETIAQEIQRSPGTVRNQMQGLTSLELIEGIQGAAGGYRPLPQSYDTLDIQKIDNPKPTLICQGESNLYKIISDISLSGVNNPELCRAKVHILGSMDDINIGGSITVGPTPVSNLVVSGRVDGKCEKRNAIMVELNSISVSCDENSK</sequence>
<dbReference type="AlphaFoldDB" id="A0A2G1WMJ0"/>
<organism evidence="2 3">
    <name type="scientific">Halorubrum persicum</name>
    <dbReference type="NCBI Taxonomy" id="1383844"/>
    <lineage>
        <taxon>Archaea</taxon>
        <taxon>Methanobacteriati</taxon>
        <taxon>Methanobacteriota</taxon>
        <taxon>Stenosarchaea group</taxon>
        <taxon>Halobacteria</taxon>
        <taxon>Halobacteriales</taxon>
        <taxon>Haloferacaceae</taxon>
        <taxon>Halorubrum</taxon>
    </lineage>
</organism>
<dbReference type="InterPro" id="IPR000944">
    <property type="entry name" value="Tscrpt_reg_Rrf2"/>
</dbReference>